<proteinExistence type="predicted"/>
<feature type="compositionally biased region" description="Low complexity" evidence="1">
    <location>
        <begin position="105"/>
        <end position="117"/>
    </location>
</feature>
<feature type="region of interest" description="Disordered" evidence="1">
    <location>
        <begin position="49"/>
        <end position="135"/>
    </location>
</feature>
<gene>
    <name evidence="2" type="ORF">B296_00006341</name>
</gene>
<accession>A0A426ZC77</accession>
<organism evidence="2 3">
    <name type="scientific">Ensete ventricosum</name>
    <name type="common">Abyssinian banana</name>
    <name type="synonym">Musa ensete</name>
    <dbReference type="NCBI Taxonomy" id="4639"/>
    <lineage>
        <taxon>Eukaryota</taxon>
        <taxon>Viridiplantae</taxon>
        <taxon>Streptophyta</taxon>
        <taxon>Embryophyta</taxon>
        <taxon>Tracheophyta</taxon>
        <taxon>Spermatophyta</taxon>
        <taxon>Magnoliopsida</taxon>
        <taxon>Liliopsida</taxon>
        <taxon>Zingiberales</taxon>
        <taxon>Musaceae</taxon>
        <taxon>Ensete</taxon>
    </lineage>
</organism>
<comment type="caution">
    <text evidence="2">The sequence shown here is derived from an EMBL/GenBank/DDBJ whole genome shotgun (WGS) entry which is preliminary data.</text>
</comment>
<evidence type="ECO:0000313" key="2">
    <source>
        <dbReference type="EMBL" id="RRT61542.1"/>
    </source>
</evidence>
<sequence length="135" mass="13820">MRRATRVLVPQTESSKNITSMSSVTADVAGKVVPLSGAVAGARRVMNTARGQGENDAGVMAGPAEDASLTPPSVTGTATNAGNDKASPFGLQNGDSDLLADQEKSSLVVSSSQVASSHTLTNNDMKKENLAFQSK</sequence>
<protein>
    <submittedName>
        <fullName evidence="2">Uncharacterized protein</fullName>
    </submittedName>
</protein>
<feature type="compositionally biased region" description="Polar residues" evidence="1">
    <location>
        <begin position="70"/>
        <end position="82"/>
    </location>
</feature>
<name>A0A426ZC77_ENSVE</name>
<evidence type="ECO:0000313" key="3">
    <source>
        <dbReference type="Proteomes" id="UP000287651"/>
    </source>
</evidence>
<dbReference type="Proteomes" id="UP000287651">
    <property type="component" value="Unassembled WGS sequence"/>
</dbReference>
<dbReference type="AlphaFoldDB" id="A0A426ZC77"/>
<reference evidence="2 3" key="1">
    <citation type="journal article" date="2014" name="Agronomy (Basel)">
        <title>A Draft Genome Sequence for Ensete ventricosum, the Drought-Tolerant Tree Against Hunger.</title>
        <authorList>
            <person name="Harrison J."/>
            <person name="Moore K.A."/>
            <person name="Paszkiewicz K."/>
            <person name="Jones T."/>
            <person name="Grant M."/>
            <person name="Ambacheew D."/>
            <person name="Muzemil S."/>
            <person name="Studholme D.J."/>
        </authorList>
    </citation>
    <scope>NUCLEOTIDE SEQUENCE [LARGE SCALE GENOMIC DNA]</scope>
</reference>
<dbReference type="EMBL" id="AMZH03007351">
    <property type="protein sequence ID" value="RRT61542.1"/>
    <property type="molecule type" value="Genomic_DNA"/>
</dbReference>
<evidence type="ECO:0000256" key="1">
    <source>
        <dbReference type="SAM" id="MobiDB-lite"/>
    </source>
</evidence>